<dbReference type="InterPro" id="IPR016039">
    <property type="entry name" value="Thiolase-like"/>
</dbReference>
<dbReference type="PANTHER" id="PTHR43775:SF37">
    <property type="entry name" value="SI:DKEY-61P9.11"/>
    <property type="match status" value="1"/>
</dbReference>
<dbReference type="InterPro" id="IPR014031">
    <property type="entry name" value="Ketoacyl_synth_C"/>
</dbReference>
<protein>
    <submittedName>
        <fullName evidence="7">SDR family oxidoreductase</fullName>
    </submittedName>
</protein>
<dbReference type="Proteomes" id="UP001271792">
    <property type="component" value="Unassembled WGS sequence"/>
</dbReference>
<dbReference type="PRINTS" id="PR00080">
    <property type="entry name" value="SDRFAMILY"/>
</dbReference>
<sequence length="1811" mass="191732">MSSANESFRGRVVLVTGGARGVGRAISTAFARLGAHVIVNYFHATEEAPALVAELREAGHSAELIRASVAMRPQVDAMFDTIAERHGRLDVLVNNAAAGALLPLSELDESHWRRALDTNLRGSLWCAHRAAALMRDGSAIVNLSSLGSTMVISDYLTVGTSKAAVESLTRYLAVEFGSNGIRVNTASGGLIDGSVAGMFPQADQLAARVRAATPLGHRLGTEEELAELVVFLASPQSSWITGQTVVADGGLSLGSFLLSPAAPNPDAAEVPEPLGNPDDIAIVGMGVVTPGANTPEELWKVLNGSEHVFTEPASFDIESFQSDDPDEEDRTYSRRSGFITRFEPHPTLRAELDAGTAPCEESTTLWLRHSLLQALEGVGRNAEDRYFASFGYTADGSQDLEEHLVLSGYTRRMGFDPEERLAKRYRRSHAPASEFLPHRVGRNAFRGLLPEQTEVVMVDTACSSSLYAIDLGVKALREGTCDIAVCGGAFAYSARNLVLFSKLRGLSRTGEVRSFDQGASGVLFSDGAGVIVLKKLSRARADGDRVLGVIDSVGMSCDGRGKAIYAPNPAGQVHALRRAYDKSEVDPATVKWVVAHATGTQVGDSTEVGTLDQVLGSGPPALLSSNKPIIGHTGWTAGVVSVVQVLSGLERGVVPAQAYLRNPLSSLENSRFTPPTAVTPLPSGTPLRAAISSFGFGGTNAHLVLSHQPHGAVPSASPADDDIVVVVGWAVDVPGDATDVLGWLRGTAAAPPPGFGDEYPLPGFDEVRLPPTTLRNMDRTQIMLLRAAARLDAKVRDVCTELRDTTGVIAGHMGPTRRAVHYALRCYLGDLRAVLHDDEAAVQRVADAVRALVPPSTEDAFPGIMPNIIPARLASLWDFHGLNSTVDDGPDSGLTAIRCAERYLRHGDLDIALVAGVNGNSTPEFADVLAMAGERGEVGEGAFVAVLARKATAQAQGLPILATISTALGSSDVDSRPRRVPPLSDCGRTYLGADGVVALLARLVGPGGRGTVASTADWGPQMTIHVARPEAEDTAADETPSERARTYPVQRTVCRLAPAAARPASAEIAALPPQTLLLVDDEKLVTGLTLPPGVIAVVAKDEPVAADAAGLPGPEFTVRHVRVVADLGASGDSADHVGAAARLRPLHDLAYLAAQRWTAQAGDSFGVILLDSMRGDVAHPATGPFTGLVKSLAREQDAAFALAVLTDGTSPDRALEVWRVESAHDHEFAVVAHSRGSRLAPALIDADLPMGRRDPLPSGAVVVAAGGSRGLTAELLHGLAARVTPTIYLLGRSAPGTEDVPERSVFLAEALRTSPNRPVAELIAEHDRLRAQAQTARTMRRLADICGADRVHHIVCDLADPVAVDRAADTILSTHPQVDLLLNAAGLHRGGSVRTSTLEQARAVRDTKLLAHLNLSRAFVGRRPRRWINFGSLLAVLGWPGEADYCSGNDLLNQAAAWQSAFGDGHESTLAWPLWDEAGFASEPVTRELLRKQNTLTGLSNEDGVALFLDELSAGADAPVVTMLGGSERRWLAARRRVAPCLATGENAVWRPDSSADGYLDHHVLAGVPTLPGVFVTELVTADGVQPRTFRGLRFHAPIAVPARRVPVYRVVRTPSGGLSVRSDVVAPSGPVLRRDRVHAEVAEIGTCGLGAVPRQARPVREGRAVVPSHYRSTGRVVLSGPFRSLSDVRIGVGSTTASFTPRFGEWERRFAGFRLPVLLMDAMVQLGLIITQTTNGHDQDAPVPVGIGLIELFTTSNDVDLLDAHGRDVLVCADSEGVHALAPDGTVLVRMNGLEWTTRGRLTAASAAGR</sequence>
<dbReference type="Pfam" id="PF13561">
    <property type="entry name" value="adh_short_C2"/>
    <property type="match status" value="1"/>
</dbReference>
<feature type="active site" description="Proton donor; for dehydratase activity" evidence="3">
    <location>
        <position position="1722"/>
    </location>
</feature>
<evidence type="ECO:0000313" key="8">
    <source>
        <dbReference type="Proteomes" id="UP001271792"/>
    </source>
</evidence>
<dbReference type="InterPro" id="IPR014030">
    <property type="entry name" value="Ketoacyl_synth_N"/>
</dbReference>
<name>A0ABU4U090_9PSEU</name>
<dbReference type="Pfam" id="PF08659">
    <property type="entry name" value="KR"/>
    <property type="match status" value="1"/>
</dbReference>
<feature type="domain" description="Ketosynthase family 3 (KS3)" evidence="5">
    <location>
        <begin position="277"/>
        <end position="707"/>
    </location>
</feature>
<dbReference type="InterPro" id="IPR042104">
    <property type="entry name" value="PKS_dehydratase_sf"/>
</dbReference>
<comment type="caution">
    <text evidence="7">The sequence shown here is derived from an EMBL/GenBank/DDBJ whole genome shotgun (WGS) entry which is preliminary data.</text>
</comment>
<dbReference type="SMART" id="SM00822">
    <property type="entry name" value="PKS_KR"/>
    <property type="match status" value="1"/>
</dbReference>
<organism evidence="7 8">
    <name type="scientific">Lentzea kristufekii</name>
    <dbReference type="NCBI Taxonomy" id="3095430"/>
    <lineage>
        <taxon>Bacteria</taxon>
        <taxon>Bacillati</taxon>
        <taxon>Actinomycetota</taxon>
        <taxon>Actinomycetes</taxon>
        <taxon>Pseudonocardiales</taxon>
        <taxon>Pseudonocardiaceae</taxon>
        <taxon>Lentzea</taxon>
    </lineage>
</organism>
<evidence type="ECO:0000259" key="5">
    <source>
        <dbReference type="PROSITE" id="PS52004"/>
    </source>
</evidence>
<dbReference type="Gene3D" id="3.40.50.720">
    <property type="entry name" value="NAD(P)-binding Rossmann-like Domain"/>
    <property type="match status" value="2"/>
</dbReference>
<evidence type="ECO:0000256" key="3">
    <source>
        <dbReference type="PROSITE-ProRule" id="PRU01363"/>
    </source>
</evidence>
<evidence type="ECO:0000256" key="1">
    <source>
        <dbReference type="ARBA" id="ARBA00022450"/>
    </source>
</evidence>
<dbReference type="InterPro" id="IPR020841">
    <property type="entry name" value="PKS_Beta-ketoAc_synthase_dom"/>
</dbReference>
<dbReference type="InterPro" id="IPR002347">
    <property type="entry name" value="SDR_fam"/>
</dbReference>
<dbReference type="Pfam" id="PF00109">
    <property type="entry name" value="ketoacyl-synt"/>
    <property type="match status" value="2"/>
</dbReference>
<feature type="domain" description="PKS/mFAS DH" evidence="6">
    <location>
        <begin position="1529"/>
        <end position="1806"/>
    </location>
</feature>
<keyword evidence="2" id="KW-0597">Phosphoprotein</keyword>
<reference evidence="7 8" key="1">
    <citation type="submission" date="2023-11" db="EMBL/GenBank/DDBJ databases">
        <title>Lentzea sokolovensis, sp. nov., Lentzea kristufkii, sp. nov., and Lentzea miocenensis, sp. nov., rare actinobacteria from Sokolov Coal Basin, Miocene lacustrine sediment, Czech Republic.</title>
        <authorList>
            <person name="Lara A."/>
            <person name="Kotroba L."/>
            <person name="Nouioui I."/>
            <person name="Neumann-Schaal M."/>
            <person name="Mast Y."/>
            <person name="Chronakova A."/>
        </authorList>
    </citation>
    <scope>NUCLEOTIDE SEQUENCE [LARGE SCALE GENOMIC DNA]</scope>
    <source>
        <strain evidence="7 8">BCCO 10_0798</strain>
    </source>
</reference>
<dbReference type="RefSeq" id="WP_319987362.1">
    <property type="nucleotide sequence ID" value="NZ_JAXAVV010000016.1"/>
</dbReference>
<dbReference type="Pfam" id="PF16197">
    <property type="entry name" value="KAsynt_C_assoc"/>
    <property type="match status" value="1"/>
</dbReference>
<dbReference type="InterPro" id="IPR057326">
    <property type="entry name" value="KR_dom"/>
</dbReference>
<dbReference type="SMART" id="SM00825">
    <property type="entry name" value="PKS_KS"/>
    <property type="match status" value="1"/>
</dbReference>
<dbReference type="PRINTS" id="PR00081">
    <property type="entry name" value="GDHRDH"/>
</dbReference>
<dbReference type="SUPFAM" id="SSF53901">
    <property type="entry name" value="Thiolase-like"/>
    <property type="match status" value="2"/>
</dbReference>
<comment type="similarity">
    <text evidence="4">Belongs to the thiolase-like superfamily. Beta-ketoacyl-ACP synthases family.</text>
</comment>
<dbReference type="PROSITE" id="PS52004">
    <property type="entry name" value="KS3_2"/>
    <property type="match status" value="1"/>
</dbReference>
<accession>A0ABU4U090</accession>
<feature type="active site" description="Proton acceptor; for dehydratase activity" evidence="3">
    <location>
        <position position="1563"/>
    </location>
</feature>
<dbReference type="InterPro" id="IPR013968">
    <property type="entry name" value="PKS_KR"/>
</dbReference>
<dbReference type="InterPro" id="IPR049900">
    <property type="entry name" value="PKS_mFAS_DH"/>
</dbReference>
<proteinExistence type="inferred from homology"/>
<gene>
    <name evidence="7" type="ORF">SK571_29600</name>
</gene>
<feature type="region of interest" description="C-terminal hotdog fold" evidence="3">
    <location>
        <begin position="1663"/>
        <end position="1806"/>
    </location>
</feature>
<dbReference type="PROSITE" id="PS52019">
    <property type="entry name" value="PKS_MFAS_DH"/>
    <property type="match status" value="1"/>
</dbReference>
<evidence type="ECO:0000256" key="4">
    <source>
        <dbReference type="RuleBase" id="RU003694"/>
    </source>
</evidence>
<dbReference type="PANTHER" id="PTHR43775">
    <property type="entry name" value="FATTY ACID SYNTHASE"/>
    <property type="match status" value="1"/>
</dbReference>
<keyword evidence="1" id="KW-0596">Phosphopantetheine</keyword>
<evidence type="ECO:0000256" key="2">
    <source>
        <dbReference type="ARBA" id="ARBA00022553"/>
    </source>
</evidence>
<dbReference type="Gene3D" id="3.40.47.10">
    <property type="match status" value="2"/>
</dbReference>
<dbReference type="SUPFAM" id="SSF51735">
    <property type="entry name" value="NAD(P)-binding Rossmann-fold domains"/>
    <property type="match status" value="2"/>
</dbReference>
<keyword evidence="4" id="KW-0808">Transferase</keyword>
<dbReference type="EMBL" id="JAXAVV010000016">
    <property type="protein sequence ID" value="MDX8053547.1"/>
    <property type="molecule type" value="Genomic_DNA"/>
</dbReference>
<keyword evidence="8" id="KW-1185">Reference proteome</keyword>
<dbReference type="InterPro" id="IPR032821">
    <property type="entry name" value="PKS_assoc"/>
</dbReference>
<dbReference type="InterPro" id="IPR050091">
    <property type="entry name" value="PKS_NRPS_Biosynth_Enz"/>
</dbReference>
<feature type="region of interest" description="N-terminal hotdog fold" evidence="3">
    <location>
        <begin position="1529"/>
        <end position="1645"/>
    </location>
</feature>
<dbReference type="CDD" id="cd05359">
    <property type="entry name" value="ChcA_like_SDR_c"/>
    <property type="match status" value="1"/>
</dbReference>
<dbReference type="CDD" id="cd00833">
    <property type="entry name" value="PKS"/>
    <property type="match status" value="1"/>
</dbReference>
<dbReference type="Pfam" id="PF02801">
    <property type="entry name" value="Ketoacyl-synt_C"/>
    <property type="match status" value="1"/>
</dbReference>
<dbReference type="Gene3D" id="3.10.129.110">
    <property type="entry name" value="Polyketide synthase dehydratase"/>
    <property type="match status" value="1"/>
</dbReference>
<evidence type="ECO:0000259" key="6">
    <source>
        <dbReference type="PROSITE" id="PS52019"/>
    </source>
</evidence>
<evidence type="ECO:0000313" key="7">
    <source>
        <dbReference type="EMBL" id="MDX8053547.1"/>
    </source>
</evidence>
<dbReference type="InterPro" id="IPR036291">
    <property type="entry name" value="NAD(P)-bd_dom_sf"/>
</dbReference>